<dbReference type="Pfam" id="PF09335">
    <property type="entry name" value="VTT_dom"/>
    <property type="match status" value="1"/>
</dbReference>
<feature type="domain" description="VTT" evidence="8">
    <location>
        <begin position="30"/>
        <end position="149"/>
    </location>
</feature>
<reference evidence="10" key="1">
    <citation type="journal article" date="2019" name="Int. J. Syst. Evol. Microbiol.">
        <title>The Global Catalogue of Microorganisms (GCM) 10K type strain sequencing project: providing services to taxonomists for standard genome sequencing and annotation.</title>
        <authorList>
            <consortium name="The Broad Institute Genomics Platform"/>
            <consortium name="The Broad Institute Genome Sequencing Center for Infectious Disease"/>
            <person name="Wu L."/>
            <person name="Ma J."/>
        </authorList>
    </citation>
    <scope>NUCLEOTIDE SEQUENCE [LARGE SCALE GENOMIC DNA]</scope>
    <source>
        <strain evidence="10">CGMCC 1.12942</strain>
    </source>
</reference>
<keyword evidence="6 7" id="KW-0472">Membrane</keyword>
<dbReference type="Proteomes" id="UP001596500">
    <property type="component" value="Unassembled WGS sequence"/>
</dbReference>
<feature type="transmembrane region" description="Helical" evidence="7">
    <location>
        <begin position="48"/>
        <end position="71"/>
    </location>
</feature>
<dbReference type="PANTHER" id="PTHR42709:SF6">
    <property type="entry name" value="UNDECAPRENYL PHOSPHATE TRANSPORTER A"/>
    <property type="match status" value="1"/>
</dbReference>
<evidence type="ECO:0000313" key="9">
    <source>
        <dbReference type="EMBL" id="MFC7440672.1"/>
    </source>
</evidence>
<dbReference type="InterPro" id="IPR032816">
    <property type="entry name" value="VTT_dom"/>
</dbReference>
<comment type="similarity">
    <text evidence="2">Belongs to the DedA family.</text>
</comment>
<comment type="subcellular location">
    <subcellularLocation>
        <location evidence="1">Cell membrane</location>
        <topology evidence="1">Multi-pass membrane protein</topology>
    </subcellularLocation>
</comment>
<evidence type="ECO:0000256" key="6">
    <source>
        <dbReference type="ARBA" id="ARBA00023136"/>
    </source>
</evidence>
<feature type="transmembrane region" description="Helical" evidence="7">
    <location>
        <begin position="12"/>
        <end position="42"/>
    </location>
</feature>
<keyword evidence="5 7" id="KW-1133">Transmembrane helix</keyword>
<keyword evidence="10" id="KW-1185">Reference proteome</keyword>
<proteinExistence type="inferred from homology"/>
<dbReference type="PANTHER" id="PTHR42709">
    <property type="entry name" value="ALKALINE PHOSPHATASE LIKE PROTEIN"/>
    <property type="match status" value="1"/>
</dbReference>
<accession>A0ABW2RIB8</accession>
<keyword evidence="3" id="KW-1003">Cell membrane</keyword>
<evidence type="ECO:0000256" key="2">
    <source>
        <dbReference type="ARBA" id="ARBA00010792"/>
    </source>
</evidence>
<evidence type="ECO:0000313" key="10">
    <source>
        <dbReference type="Proteomes" id="UP001596500"/>
    </source>
</evidence>
<protein>
    <submittedName>
        <fullName evidence="9">DedA family protein</fullName>
    </submittedName>
</protein>
<dbReference type="EMBL" id="JBHTBW010000015">
    <property type="protein sequence ID" value="MFC7440672.1"/>
    <property type="molecule type" value="Genomic_DNA"/>
</dbReference>
<dbReference type="RefSeq" id="WP_379863949.1">
    <property type="nucleotide sequence ID" value="NZ_JBHTBW010000015.1"/>
</dbReference>
<feature type="transmembrane region" description="Helical" evidence="7">
    <location>
        <begin position="166"/>
        <end position="184"/>
    </location>
</feature>
<evidence type="ECO:0000256" key="5">
    <source>
        <dbReference type="ARBA" id="ARBA00022989"/>
    </source>
</evidence>
<dbReference type="InterPro" id="IPR051311">
    <property type="entry name" value="DedA_domain"/>
</dbReference>
<comment type="caution">
    <text evidence="9">The sequence shown here is derived from an EMBL/GenBank/DDBJ whole genome shotgun (WGS) entry which is preliminary data.</text>
</comment>
<evidence type="ECO:0000256" key="3">
    <source>
        <dbReference type="ARBA" id="ARBA00022475"/>
    </source>
</evidence>
<keyword evidence="4 7" id="KW-0812">Transmembrane</keyword>
<evidence type="ECO:0000256" key="1">
    <source>
        <dbReference type="ARBA" id="ARBA00004651"/>
    </source>
</evidence>
<evidence type="ECO:0000256" key="4">
    <source>
        <dbReference type="ARBA" id="ARBA00022692"/>
    </source>
</evidence>
<gene>
    <name evidence="9" type="ORF">ACFQNG_05865</name>
</gene>
<evidence type="ECO:0000256" key="7">
    <source>
        <dbReference type="SAM" id="Phobius"/>
    </source>
</evidence>
<feature type="transmembrane region" description="Helical" evidence="7">
    <location>
        <begin position="126"/>
        <end position="146"/>
    </location>
</feature>
<sequence length="196" mass="22347">MLQIALNFLAKCGMWGLFVATAVEASSLPFPGGLFVLIYGYLMDVSPLTLVLISALNSIVYIAFSLIPYYLGTRIEKLSKKKFDQKKIEKAQFWFQKYGEWSITLSRPTGFGNYVSYISGMSRIKLWRFLLFSYLGVFPWNTLLLFVGRKGNLDTVQHFLDLSQKFGYILFGVAVLVLGGWYLLKKNKQNTQCEKG</sequence>
<name>A0ABW2RIB8_9BACL</name>
<evidence type="ECO:0000259" key="8">
    <source>
        <dbReference type="Pfam" id="PF09335"/>
    </source>
</evidence>
<organism evidence="9 10">
    <name type="scientific">Laceyella putida</name>
    <dbReference type="NCBI Taxonomy" id="110101"/>
    <lineage>
        <taxon>Bacteria</taxon>
        <taxon>Bacillati</taxon>
        <taxon>Bacillota</taxon>
        <taxon>Bacilli</taxon>
        <taxon>Bacillales</taxon>
        <taxon>Thermoactinomycetaceae</taxon>
        <taxon>Laceyella</taxon>
    </lineage>
</organism>